<comment type="caution">
    <text evidence="1">The sequence shown here is derived from an EMBL/GenBank/DDBJ whole genome shotgun (WGS) entry which is preliminary data.</text>
</comment>
<protein>
    <submittedName>
        <fullName evidence="1">4526_t:CDS:1</fullName>
    </submittedName>
</protein>
<sequence>MKITTINQERNPLVTHAPNVGTGLCQQFLTNKQLDKNNQITNLPIANPVVSARKGRPPSRAKSTIEIQELHTKKFQNNRKRCQRCGQKGHNRAT</sequence>
<keyword evidence="2" id="KW-1185">Reference proteome</keyword>
<name>A0A9N9E9Y6_9GLOM</name>
<gene>
    <name evidence="1" type="ORF">CPELLU_LOCUS10282</name>
</gene>
<evidence type="ECO:0000313" key="2">
    <source>
        <dbReference type="Proteomes" id="UP000789759"/>
    </source>
</evidence>
<feature type="non-terminal residue" evidence="1">
    <location>
        <position position="94"/>
    </location>
</feature>
<reference evidence="1" key="1">
    <citation type="submission" date="2021-06" db="EMBL/GenBank/DDBJ databases">
        <authorList>
            <person name="Kallberg Y."/>
            <person name="Tangrot J."/>
            <person name="Rosling A."/>
        </authorList>
    </citation>
    <scope>NUCLEOTIDE SEQUENCE</scope>
    <source>
        <strain evidence="1">FL966</strain>
    </source>
</reference>
<dbReference type="AlphaFoldDB" id="A0A9N9E9Y6"/>
<accession>A0A9N9E9Y6</accession>
<organism evidence="1 2">
    <name type="scientific">Cetraspora pellucida</name>
    <dbReference type="NCBI Taxonomy" id="1433469"/>
    <lineage>
        <taxon>Eukaryota</taxon>
        <taxon>Fungi</taxon>
        <taxon>Fungi incertae sedis</taxon>
        <taxon>Mucoromycota</taxon>
        <taxon>Glomeromycotina</taxon>
        <taxon>Glomeromycetes</taxon>
        <taxon>Diversisporales</taxon>
        <taxon>Gigasporaceae</taxon>
        <taxon>Cetraspora</taxon>
    </lineage>
</organism>
<dbReference type="Proteomes" id="UP000789759">
    <property type="component" value="Unassembled WGS sequence"/>
</dbReference>
<dbReference type="EMBL" id="CAJVQA010008404">
    <property type="protein sequence ID" value="CAG8671171.1"/>
    <property type="molecule type" value="Genomic_DNA"/>
</dbReference>
<proteinExistence type="predicted"/>
<evidence type="ECO:0000313" key="1">
    <source>
        <dbReference type="EMBL" id="CAG8671171.1"/>
    </source>
</evidence>
<dbReference type="OrthoDB" id="2423121at2759"/>